<feature type="transmembrane region" description="Helical" evidence="6">
    <location>
        <begin position="534"/>
        <end position="558"/>
    </location>
</feature>
<feature type="transmembrane region" description="Helical" evidence="6">
    <location>
        <begin position="375"/>
        <end position="397"/>
    </location>
</feature>
<evidence type="ECO:0000256" key="1">
    <source>
        <dbReference type="ARBA" id="ARBA00004141"/>
    </source>
</evidence>
<organism evidence="9 10">
    <name type="scientific">Plectus sambesii</name>
    <dbReference type="NCBI Taxonomy" id="2011161"/>
    <lineage>
        <taxon>Eukaryota</taxon>
        <taxon>Metazoa</taxon>
        <taxon>Ecdysozoa</taxon>
        <taxon>Nematoda</taxon>
        <taxon>Chromadorea</taxon>
        <taxon>Plectida</taxon>
        <taxon>Plectina</taxon>
        <taxon>Plectoidea</taxon>
        <taxon>Plectidae</taxon>
        <taxon>Plectus</taxon>
    </lineage>
</organism>
<evidence type="ECO:0000256" key="2">
    <source>
        <dbReference type="ARBA" id="ARBA00022692"/>
    </source>
</evidence>
<feature type="transmembrane region" description="Helical" evidence="6">
    <location>
        <begin position="478"/>
        <end position="502"/>
    </location>
</feature>
<feature type="region of interest" description="Disordered" evidence="5">
    <location>
        <begin position="53"/>
        <end position="87"/>
    </location>
</feature>
<dbReference type="PANTHER" id="PTHR11827:SF103">
    <property type="entry name" value="SODIUM CHLORIDE COTRANSPORTER 69, ISOFORM E"/>
    <property type="match status" value="1"/>
</dbReference>
<dbReference type="InterPro" id="IPR004842">
    <property type="entry name" value="SLC12A_fam"/>
</dbReference>
<reference evidence="10" key="1">
    <citation type="submission" date="2022-11" db="UniProtKB">
        <authorList>
            <consortium name="WormBaseParasite"/>
        </authorList>
    </citation>
    <scope>IDENTIFICATION</scope>
</reference>
<dbReference type="FunFam" id="1.20.1740.10:FF:000022">
    <property type="entry name" value="Bumetanide-sensitive na-k-cl cotransport protein"/>
    <property type="match status" value="1"/>
</dbReference>
<dbReference type="InterPro" id="IPR004841">
    <property type="entry name" value="AA-permease/SLC12A_dom"/>
</dbReference>
<dbReference type="GO" id="GO:0055064">
    <property type="term" value="P:chloride ion homeostasis"/>
    <property type="evidence" value="ECO:0007669"/>
    <property type="project" value="TreeGrafter"/>
</dbReference>
<dbReference type="GO" id="GO:0006884">
    <property type="term" value="P:cell volume homeostasis"/>
    <property type="evidence" value="ECO:0007669"/>
    <property type="project" value="TreeGrafter"/>
</dbReference>
<evidence type="ECO:0000313" key="9">
    <source>
        <dbReference type="Proteomes" id="UP000887566"/>
    </source>
</evidence>
<sequence length="750" mass="82346">MDDNLVEEMRPLAESIAADESNARSRHNSAGVSVNHSPMENAADMLVDVRLRNRPPTGVDSADRNSRRLFNRQSSSASENNSVKRKSTWTLKSMEKPPTIDFYRKASDAAGGLLSTRPSMMALFHGKTVSLDIGDAKWKNNEHRNSRRRSWASTQFDKIKGTSSVMKERVKFGWVEGVFVRCLLNILGVMLYLRISWVAGQAGLLLGSLIVLLASTVTTITTLSMCAICTNGEVKGGGAYFLISRSLGPEFGGAIGLIFSVANSVGAAMYVVGFAETVRDIMKANDWIIIDNDTMDVRIIGLVTCTVLMSIVFIGTSFESRMQLGLLVILTASLVNYFVGTFFPVSEEQLHRGITGYSLTTIATNLLPAWRGETFFSVFAVYFPAATGIMAGANISGDLADPQKAIPKGTLLAIATTTAIYLGAVWMTGTTCVRDATGLSAPILANDSWTWTDPDCVWNTTCQYGLMNYFQVMQVESAWGPLITAGIFAATLSSALASLVSAPKVFQAVCKDRLFPRISYFAKGYGKDDEPRRAYGLGFGVAMLMILIGDLNAIAPIISNFFLASYTLINYACFHASFANSPGFRPGFKYFNMWVSLGGAVLCLSVMFIISWSTALITFLFFAMLLKFISHRKPKVNWGSSTQAQYYKSALNGMLKLATIEEHVKNYRPQVLVLSGNPVARTTLVDFVRNITKGSSLMICGHVVPNIPNDQALSYMRNVDEQMNEWLRRRRVKAFYVSTVNQSLRAGVRT</sequence>
<evidence type="ECO:0000259" key="8">
    <source>
        <dbReference type="Pfam" id="PF03522"/>
    </source>
</evidence>
<evidence type="ECO:0000256" key="4">
    <source>
        <dbReference type="ARBA" id="ARBA00023136"/>
    </source>
</evidence>
<evidence type="ECO:0000259" key="7">
    <source>
        <dbReference type="Pfam" id="PF00324"/>
    </source>
</evidence>
<accession>A0A914VQK0</accession>
<dbReference type="Pfam" id="PF00324">
    <property type="entry name" value="AA_permease"/>
    <property type="match status" value="1"/>
</dbReference>
<feature type="transmembrane region" description="Helical" evidence="6">
    <location>
        <begin position="172"/>
        <end position="193"/>
    </location>
</feature>
<dbReference type="GO" id="GO:0016020">
    <property type="term" value="C:membrane"/>
    <property type="evidence" value="ECO:0007669"/>
    <property type="project" value="UniProtKB-SubCell"/>
</dbReference>
<feature type="transmembrane region" description="Helical" evidence="6">
    <location>
        <begin position="409"/>
        <end position="429"/>
    </location>
</feature>
<protein>
    <submittedName>
        <fullName evidence="10">Uncharacterized protein</fullName>
    </submittedName>
</protein>
<feature type="transmembrane region" description="Helical" evidence="6">
    <location>
        <begin position="593"/>
        <end position="626"/>
    </location>
</feature>
<name>A0A914VQK0_9BILA</name>
<keyword evidence="3 6" id="KW-1133">Transmembrane helix</keyword>
<feature type="region of interest" description="Disordered" evidence="5">
    <location>
        <begin position="15"/>
        <end position="36"/>
    </location>
</feature>
<proteinExistence type="predicted"/>
<dbReference type="GO" id="GO:0055075">
    <property type="term" value="P:potassium ion homeostasis"/>
    <property type="evidence" value="ECO:0007669"/>
    <property type="project" value="TreeGrafter"/>
</dbReference>
<evidence type="ECO:0000256" key="6">
    <source>
        <dbReference type="SAM" id="Phobius"/>
    </source>
</evidence>
<dbReference type="Gene3D" id="1.20.1740.10">
    <property type="entry name" value="Amino acid/polyamine transporter I"/>
    <property type="match status" value="1"/>
</dbReference>
<feature type="domain" description="SLC12A transporter C-terminal" evidence="8">
    <location>
        <begin position="681"/>
        <end position="749"/>
    </location>
</feature>
<evidence type="ECO:0000256" key="3">
    <source>
        <dbReference type="ARBA" id="ARBA00022989"/>
    </source>
</evidence>
<keyword evidence="4 6" id="KW-0472">Membrane</keyword>
<dbReference type="WBParaSite" id="PSAMB.scaffold2270size24195.g17118.t1">
    <property type="protein sequence ID" value="PSAMB.scaffold2270size24195.g17118.t1"/>
    <property type="gene ID" value="PSAMB.scaffold2270size24195.g17118"/>
</dbReference>
<dbReference type="GO" id="GO:1990573">
    <property type="term" value="P:potassium ion import across plasma membrane"/>
    <property type="evidence" value="ECO:0007669"/>
    <property type="project" value="TreeGrafter"/>
</dbReference>
<feature type="transmembrane region" description="Helical" evidence="6">
    <location>
        <begin position="326"/>
        <end position="345"/>
    </location>
</feature>
<dbReference type="PANTHER" id="PTHR11827">
    <property type="entry name" value="SOLUTE CARRIER FAMILY 12, CATION COTRANSPORTERS"/>
    <property type="match status" value="1"/>
</dbReference>
<keyword evidence="2 6" id="KW-0812">Transmembrane</keyword>
<feature type="transmembrane region" description="Helical" evidence="6">
    <location>
        <begin position="251"/>
        <end position="275"/>
    </location>
</feature>
<keyword evidence="9" id="KW-1185">Reference proteome</keyword>
<dbReference type="Pfam" id="PF03522">
    <property type="entry name" value="SLC12"/>
    <property type="match status" value="1"/>
</dbReference>
<dbReference type="InterPro" id="IPR018491">
    <property type="entry name" value="SLC12_C"/>
</dbReference>
<evidence type="ECO:0000313" key="10">
    <source>
        <dbReference type="WBParaSite" id="PSAMB.scaffold2270size24195.g17118.t1"/>
    </source>
</evidence>
<comment type="subcellular location">
    <subcellularLocation>
        <location evidence="1">Membrane</location>
        <topology evidence="1">Multi-pass membrane protein</topology>
    </subcellularLocation>
</comment>
<dbReference type="AlphaFoldDB" id="A0A914VQK0"/>
<feature type="transmembrane region" description="Helical" evidence="6">
    <location>
        <begin position="295"/>
        <end position="314"/>
    </location>
</feature>
<dbReference type="Proteomes" id="UP000887566">
    <property type="component" value="Unplaced"/>
</dbReference>
<feature type="transmembrane region" description="Helical" evidence="6">
    <location>
        <begin position="205"/>
        <end position="230"/>
    </location>
</feature>
<dbReference type="GO" id="GO:0008511">
    <property type="term" value="F:sodium:potassium:chloride symporter activity"/>
    <property type="evidence" value="ECO:0007669"/>
    <property type="project" value="TreeGrafter"/>
</dbReference>
<evidence type="ECO:0000256" key="5">
    <source>
        <dbReference type="SAM" id="MobiDB-lite"/>
    </source>
</evidence>
<dbReference type="GO" id="GO:0055078">
    <property type="term" value="P:sodium ion homeostasis"/>
    <property type="evidence" value="ECO:0007669"/>
    <property type="project" value="TreeGrafter"/>
</dbReference>
<feature type="domain" description="Amino acid permease/ SLC12A" evidence="7">
    <location>
        <begin position="177"/>
        <end position="672"/>
    </location>
</feature>
<feature type="compositionally biased region" description="Polar residues" evidence="5">
    <location>
        <begin position="71"/>
        <end position="81"/>
    </location>
</feature>